<reference evidence="1 2" key="2">
    <citation type="submission" date="2010-03" db="EMBL/GenBank/DDBJ databases">
        <authorList>
            <person name="Pajon A."/>
        </authorList>
    </citation>
    <scope>NUCLEOTIDE SEQUENCE [LARGE SCALE GENOMIC DNA]</scope>
    <source>
        <strain evidence="1 2">WAL 8301</strain>
    </source>
</reference>
<dbReference type="KEGG" id="ash:AL1_31540"/>
<dbReference type="STRING" id="717959.AL1_31540"/>
<evidence type="ECO:0000313" key="2">
    <source>
        <dbReference type="Proteomes" id="UP000008794"/>
    </source>
</evidence>
<dbReference type="HOGENOM" id="CLU_3283835_0_0_10"/>
<organism evidence="1 2">
    <name type="scientific">Alistipes shahii WAL 8301</name>
    <dbReference type="NCBI Taxonomy" id="717959"/>
    <lineage>
        <taxon>Bacteria</taxon>
        <taxon>Pseudomonadati</taxon>
        <taxon>Bacteroidota</taxon>
        <taxon>Bacteroidia</taxon>
        <taxon>Bacteroidales</taxon>
        <taxon>Rikenellaceae</taxon>
        <taxon>Alistipes</taxon>
    </lineage>
</organism>
<sequence length="40" mass="4353">MPYEAPELFLISVRVEKGFAVSSDIEPGEGGGELGYDETY</sequence>
<protein>
    <submittedName>
        <fullName evidence="1">Uncharacterized protein</fullName>
    </submittedName>
</protein>
<gene>
    <name evidence="1" type="ORF">AL1_31540</name>
</gene>
<proteinExistence type="predicted"/>
<evidence type="ECO:0000313" key="1">
    <source>
        <dbReference type="EMBL" id="CBK65229.1"/>
    </source>
</evidence>
<dbReference type="Proteomes" id="UP000008794">
    <property type="component" value="Chromosome"/>
</dbReference>
<dbReference type="PATRIC" id="fig|717959.3.peg.1713"/>
<keyword evidence="2" id="KW-1185">Reference proteome</keyword>
<dbReference type="EMBL" id="FP929032">
    <property type="protein sequence ID" value="CBK65229.1"/>
    <property type="molecule type" value="Genomic_DNA"/>
</dbReference>
<reference evidence="1 2" key="1">
    <citation type="submission" date="2010-03" db="EMBL/GenBank/DDBJ databases">
        <title>The genome sequence of Alistipes shahii WAL 8301.</title>
        <authorList>
            <consortium name="metaHIT consortium -- http://www.metahit.eu/"/>
            <person name="Pajon A."/>
            <person name="Turner K."/>
            <person name="Parkhill J."/>
        </authorList>
    </citation>
    <scope>NUCLEOTIDE SEQUENCE [LARGE SCALE GENOMIC DNA]</scope>
    <source>
        <strain evidence="1 2">WAL 8301</strain>
    </source>
</reference>
<accession>D4IQL7</accession>
<name>D4IQL7_9BACT</name>
<dbReference type="AlphaFoldDB" id="D4IQL7"/>